<dbReference type="Pfam" id="PF01926">
    <property type="entry name" value="MMR_HSR1"/>
    <property type="match status" value="1"/>
</dbReference>
<evidence type="ECO:0000313" key="9">
    <source>
        <dbReference type="Proteomes" id="UP000000445"/>
    </source>
</evidence>
<dbReference type="Gene3D" id="1.10.150.300">
    <property type="entry name" value="TGS-like domain"/>
    <property type="match status" value="1"/>
</dbReference>
<dbReference type="GO" id="GO:0005524">
    <property type="term" value="F:ATP binding"/>
    <property type="evidence" value="ECO:0007669"/>
    <property type="project" value="UniProtKB-KW"/>
</dbReference>
<dbReference type="Pfam" id="PF06071">
    <property type="entry name" value="YchF-GTPase_C"/>
    <property type="match status" value="1"/>
</dbReference>
<evidence type="ECO:0000256" key="4">
    <source>
        <dbReference type="ARBA" id="ARBA00022840"/>
    </source>
</evidence>
<comment type="cofactor">
    <cofactor evidence="1">
        <name>Mg(2+)</name>
        <dbReference type="ChEBI" id="CHEBI:18420"/>
    </cofactor>
</comment>
<dbReference type="AlphaFoldDB" id="B9K976"/>
<dbReference type="SUPFAM" id="SSF52540">
    <property type="entry name" value="P-loop containing nucleoside triphosphate hydrolases"/>
    <property type="match status" value="1"/>
</dbReference>
<feature type="domain" description="TGS" evidence="7">
    <location>
        <begin position="275"/>
        <end position="358"/>
    </location>
</feature>
<proteinExistence type="predicted"/>
<sequence length="360" mass="41075">MERVGIVGLPNAGKSSFFNFLTDNDVPAESFPFCTIEPNVGVLVVPDERVKILAKNEGSKKVVHPFVEIVDIAGLVKGASKGEGLGNQFLDHISKVDVIAHVVRVFESKTVSHPYQSVDPKRDIEIVETELILKDLETIQKRLEKRVKVARTGDRDAKREVELLEALQEFLSQGNRASKFPRRDEFEENLIRSLFLLTDKPQIFVFNVDELDEEKKKLIEDAIKDREEEYIIINVKLEEELKSLPEDEAELFRAEYNLPGNKKKEFFEKILKLLDLVRFLTATQNEARSWTIKRGATAYEAAGLIHSDIQKGFIKAEVIPFERYLEYGSFKKAREAGAVEAHGKDYVVREGDVIHFLFRA</sequence>
<accession>B9K976</accession>
<dbReference type="PRINTS" id="PR00326">
    <property type="entry name" value="GTP1OBG"/>
</dbReference>
<dbReference type="RefSeq" id="WP_015919803.1">
    <property type="nucleotide sequence ID" value="NC_011978.1"/>
</dbReference>
<dbReference type="GO" id="GO:0005525">
    <property type="term" value="F:GTP binding"/>
    <property type="evidence" value="ECO:0007669"/>
    <property type="project" value="InterPro"/>
</dbReference>
<evidence type="ECO:0000256" key="2">
    <source>
        <dbReference type="ARBA" id="ARBA00022723"/>
    </source>
</evidence>
<evidence type="ECO:0000256" key="3">
    <source>
        <dbReference type="ARBA" id="ARBA00022741"/>
    </source>
</evidence>
<dbReference type="InterPro" id="IPR013029">
    <property type="entry name" value="YchF_C"/>
</dbReference>
<dbReference type="InterPro" id="IPR006073">
    <property type="entry name" value="GTP-bd"/>
</dbReference>
<keyword evidence="2" id="KW-0479">Metal-binding</keyword>
<dbReference type="PROSITE" id="PS51880">
    <property type="entry name" value="TGS"/>
    <property type="match status" value="1"/>
</dbReference>
<dbReference type="InterPro" id="IPR027417">
    <property type="entry name" value="P-loop_NTPase"/>
</dbReference>
<feature type="domain" description="OBG-type G" evidence="6">
    <location>
        <begin position="2"/>
        <end position="253"/>
    </location>
</feature>
<name>B9K976_THENN</name>
<organism evidence="8 9">
    <name type="scientific">Thermotoga neapolitana (strain ATCC 49049 / DSM 4359 / NBRC 107923 / NS-E)</name>
    <dbReference type="NCBI Taxonomy" id="309803"/>
    <lineage>
        <taxon>Bacteria</taxon>
        <taxon>Thermotogati</taxon>
        <taxon>Thermotogota</taxon>
        <taxon>Thermotogae</taxon>
        <taxon>Thermotogales</taxon>
        <taxon>Thermotogaceae</taxon>
        <taxon>Thermotoga</taxon>
    </lineage>
</organism>
<dbReference type="eggNOG" id="COG0012">
    <property type="taxonomic scope" value="Bacteria"/>
</dbReference>
<dbReference type="GO" id="GO:0016887">
    <property type="term" value="F:ATP hydrolysis activity"/>
    <property type="evidence" value="ECO:0007669"/>
    <property type="project" value="InterPro"/>
</dbReference>
<dbReference type="PANTHER" id="PTHR23305">
    <property type="entry name" value="OBG GTPASE FAMILY"/>
    <property type="match status" value="1"/>
</dbReference>
<dbReference type="FunFam" id="1.10.150.300:FF:000001">
    <property type="entry name" value="Ribosome-binding ATPase YchF"/>
    <property type="match status" value="1"/>
</dbReference>
<dbReference type="GO" id="GO:0046872">
    <property type="term" value="F:metal ion binding"/>
    <property type="evidence" value="ECO:0007669"/>
    <property type="project" value="UniProtKB-KW"/>
</dbReference>
<dbReference type="Gene3D" id="3.40.50.300">
    <property type="entry name" value="P-loop containing nucleotide triphosphate hydrolases"/>
    <property type="match status" value="1"/>
</dbReference>
<dbReference type="PIRSF" id="PIRSF006641">
    <property type="entry name" value="CHP00092"/>
    <property type="match status" value="1"/>
</dbReference>
<dbReference type="InterPro" id="IPR041706">
    <property type="entry name" value="YchF_N"/>
</dbReference>
<dbReference type="SUPFAM" id="SSF81271">
    <property type="entry name" value="TGS-like"/>
    <property type="match status" value="1"/>
</dbReference>
<dbReference type="KEGG" id="tna:CTN_1333"/>
<dbReference type="InterPro" id="IPR023192">
    <property type="entry name" value="TGS-like_dom_sf"/>
</dbReference>
<dbReference type="HOGENOM" id="CLU_018395_0_1_0"/>
<dbReference type="CDD" id="cd01900">
    <property type="entry name" value="YchF"/>
    <property type="match status" value="1"/>
</dbReference>
<dbReference type="NCBIfam" id="TIGR00092">
    <property type="entry name" value="redox-regulated ATPase YchF"/>
    <property type="match status" value="1"/>
</dbReference>
<evidence type="ECO:0000256" key="5">
    <source>
        <dbReference type="ARBA" id="ARBA00022842"/>
    </source>
</evidence>
<keyword evidence="9" id="KW-1185">Reference proteome</keyword>
<dbReference type="PROSITE" id="PS51710">
    <property type="entry name" value="G_OBG"/>
    <property type="match status" value="1"/>
</dbReference>
<dbReference type="GO" id="GO:0005737">
    <property type="term" value="C:cytoplasm"/>
    <property type="evidence" value="ECO:0007669"/>
    <property type="project" value="TreeGrafter"/>
</dbReference>
<keyword evidence="4" id="KW-0067">ATP-binding</keyword>
<dbReference type="InterPro" id="IPR004095">
    <property type="entry name" value="TGS"/>
</dbReference>
<dbReference type="InterPro" id="IPR012676">
    <property type="entry name" value="TGS-like"/>
</dbReference>
<dbReference type="InterPro" id="IPR031167">
    <property type="entry name" value="G_OBG"/>
</dbReference>
<dbReference type="PANTHER" id="PTHR23305:SF18">
    <property type="entry name" value="OBG-TYPE G DOMAIN-CONTAINING PROTEIN"/>
    <property type="match status" value="1"/>
</dbReference>
<protein>
    <submittedName>
        <fullName evidence="8">GTP-binding protein YchF</fullName>
    </submittedName>
</protein>
<dbReference type="STRING" id="309803.CTN_1333"/>
<dbReference type="Proteomes" id="UP000000445">
    <property type="component" value="Chromosome"/>
</dbReference>
<evidence type="ECO:0000259" key="6">
    <source>
        <dbReference type="PROSITE" id="PS51710"/>
    </source>
</evidence>
<dbReference type="FunFam" id="3.10.20.30:FF:000001">
    <property type="entry name" value="Ribosome-binding ATPase YchF"/>
    <property type="match status" value="1"/>
</dbReference>
<dbReference type="InterPro" id="IPR012675">
    <property type="entry name" value="Beta-grasp_dom_sf"/>
</dbReference>
<dbReference type="Gene3D" id="3.10.20.30">
    <property type="match status" value="1"/>
</dbReference>
<dbReference type="EMBL" id="CP000916">
    <property type="protein sequence ID" value="ACM23509.1"/>
    <property type="molecule type" value="Genomic_DNA"/>
</dbReference>
<keyword evidence="3" id="KW-0547">Nucleotide-binding</keyword>
<evidence type="ECO:0000313" key="8">
    <source>
        <dbReference type="EMBL" id="ACM23509.1"/>
    </source>
</evidence>
<evidence type="ECO:0000256" key="1">
    <source>
        <dbReference type="ARBA" id="ARBA00001946"/>
    </source>
</evidence>
<reference evidence="8 9" key="1">
    <citation type="journal article" date="2009" name="Biosci. Biotechnol. Biochem.">
        <title>WeGAS: a web-based microbial genome annotation system.</title>
        <authorList>
            <person name="Lee D."/>
            <person name="Seo H."/>
            <person name="Park C."/>
            <person name="Park K."/>
        </authorList>
    </citation>
    <scope>NUCLEOTIDE SEQUENCE [LARGE SCALE GENOMIC DNA]</scope>
    <source>
        <strain evidence="9">ATCC 49049 / DSM 4359 / NBRC 107923 / NS-E</strain>
    </source>
</reference>
<gene>
    <name evidence="8" type="ordered locus">CTN_1333</name>
</gene>
<dbReference type="InterPro" id="IPR004396">
    <property type="entry name" value="ATPase_YchF/OLA1"/>
</dbReference>
<evidence type="ECO:0000259" key="7">
    <source>
        <dbReference type="PROSITE" id="PS51880"/>
    </source>
</evidence>
<keyword evidence="5" id="KW-0460">Magnesium</keyword>